<accession>A0A830DAE1</accession>
<reference evidence="1" key="1">
    <citation type="submission" date="2020-07" db="EMBL/GenBank/DDBJ databases">
        <title>Ethylene signaling mediates host invasion by parasitic plants.</title>
        <authorList>
            <person name="Yoshida S."/>
        </authorList>
    </citation>
    <scope>NUCLEOTIDE SEQUENCE</scope>
    <source>
        <strain evidence="1">Okayama</strain>
    </source>
</reference>
<keyword evidence="2" id="KW-1185">Reference proteome</keyword>
<sequence length="152" mass="17168">MGVCVSKPNKKLKSKAKNIYSKSCIFRGKIAPSSPFEPIVHHTYGGVYDNELSAQEFVFGDDVQNDLNEAIICRDEQWFDSQSILDSDTDEDFISIDGGLVYLVRYDNPHLSILYNFCVMRGNAKKDTIILEGRDLAMVRVLSLCWNAIDHA</sequence>
<name>A0A830DAE1_9LAMI</name>
<protein>
    <submittedName>
        <fullName evidence="1">Uncharacterized protein</fullName>
    </submittedName>
</protein>
<evidence type="ECO:0000313" key="1">
    <source>
        <dbReference type="EMBL" id="GFQ04056.1"/>
    </source>
</evidence>
<dbReference type="Proteomes" id="UP000653305">
    <property type="component" value="Unassembled WGS sequence"/>
</dbReference>
<organism evidence="1 2">
    <name type="scientific">Phtheirospermum japonicum</name>
    <dbReference type="NCBI Taxonomy" id="374723"/>
    <lineage>
        <taxon>Eukaryota</taxon>
        <taxon>Viridiplantae</taxon>
        <taxon>Streptophyta</taxon>
        <taxon>Embryophyta</taxon>
        <taxon>Tracheophyta</taxon>
        <taxon>Spermatophyta</taxon>
        <taxon>Magnoliopsida</taxon>
        <taxon>eudicotyledons</taxon>
        <taxon>Gunneridae</taxon>
        <taxon>Pentapetalae</taxon>
        <taxon>asterids</taxon>
        <taxon>lamiids</taxon>
        <taxon>Lamiales</taxon>
        <taxon>Orobanchaceae</taxon>
        <taxon>Orobanchaceae incertae sedis</taxon>
        <taxon>Phtheirospermum</taxon>
    </lineage>
</organism>
<comment type="caution">
    <text evidence="1">The sequence shown here is derived from an EMBL/GenBank/DDBJ whole genome shotgun (WGS) entry which is preliminary data.</text>
</comment>
<gene>
    <name evidence="1" type="ORF">PHJA_002549500</name>
</gene>
<dbReference type="OrthoDB" id="1676297at2759"/>
<evidence type="ECO:0000313" key="2">
    <source>
        <dbReference type="Proteomes" id="UP000653305"/>
    </source>
</evidence>
<dbReference type="AlphaFoldDB" id="A0A830DAE1"/>
<dbReference type="EMBL" id="BMAC01000901">
    <property type="protein sequence ID" value="GFQ04056.1"/>
    <property type="molecule type" value="Genomic_DNA"/>
</dbReference>
<proteinExistence type="predicted"/>